<dbReference type="PANTHER" id="PTHR30511:SF0">
    <property type="entry name" value="ALANINE RACEMASE, CATABOLIC-RELATED"/>
    <property type="match status" value="1"/>
</dbReference>
<dbReference type="AlphaFoldDB" id="A0A3B0UUC3"/>
<comment type="cofactor">
    <cofactor evidence="1">
        <name>pyridoxal 5'-phosphate</name>
        <dbReference type="ChEBI" id="CHEBI:597326"/>
    </cofactor>
</comment>
<proteinExistence type="predicted"/>
<reference evidence="5" key="1">
    <citation type="submission" date="2018-06" db="EMBL/GenBank/DDBJ databases">
        <authorList>
            <person name="Zhirakovskaya E."/>
        </authorList>
    </citation>
    <scope>NUCLEOTIDE SEQUENCE</scope>
</reference>
<keyword evidence="3 5" id="KW-0413">Isomerase</keyword>
<dbReference type="GO" id="GO:0030170">
    <property type="term" value="F:pyridoxal phosphate binding"/>
    <property type="evidence" value="ECO:0007669"/>
    <property type="project" value="TreeGrafter"/>
</dbReference>
<gene>
    <name evidence="5" type="ORF">MNBD_ALPHA12-1105</name>
</gene>
<feature type="non-terminal residue" evidence="5">
    <location>
        <position position="1"/>
    </location>
</feature>
<evidence type="ECO:0000256" key="2">
    <source>
        <dbReference type="ARBA" id="ARBA00022898"/>
    </source>
</evidence>
<dbReference type="PRINTS" id="PR00992">
    <property type="entry name" value="ALARACEMASE"/>
</dbReference>
<feature type="domain" description="Alanine racemase C-terminal" evidence="4">
    <location>
        <begin position="51"/>
        <end position="182"/>
    </location>
</feature>
<dbReference type="GO" id="GO:0005829">
    <property type="term" value="C:cytosol"/>
    <property type="evidence" value="ECO:0007669"/>
    <property type="project" value="TreeGrafter"/>
</dbReference>
<accession>A0A3B0UUC3</accession>
<dbReference type="GO" id="GO:0008784">
    <property type="term" value="F:alanine racemase activity"/>
    <property type="evidence" value="ECO:0007669"/>
    <property type="project" value="UniProtKB-EC"/>
</dbReference>
<dbReference type="EMBL" id="UOEO01000231">
    <property type="protein sequence ID" value="VAW23346.1"/>
    <property type="molecule type" value="Genomic_DNA"/>
</dbReference>
<dbReference type="Pfam" id="PF01168">
    <property type="entry name" value="Ala_racemase_N"/>
    <property type="match status" value="1"/>
</dbReference>
<dbReference type="SUPFAM" id="SSF51419">
    <property type="entry name" value="PLP-binding barrel"/>
    <property type="match status" value="1"/>
</dbReference>
<dbReference type="InterPro" id="IPR029066">
    <property type="entry name" value="PLP-binding_barrel"/>
</dbReference>
<organism evidence="5">
    <name type="scientific">hydrothermal vent metagenome</name>
    <dbReference type="NCBI Taxonomy" id="652676"/>
    <lineage>
        <taxon>unclassified sequences</taxon>
        <taxon>metagenomes</taxon>
        <taxon>ecological metagenomes</taxon>
    </lineage>
</organism>
<dbReference type="PANTHER" id="PTHR30511">
    <property type="entry name" value="ALANINE RACEMASE"/>
    <property type="match status" value="1"/>
</dbReference>
<name>A0A3B0UUC3_9ZZZZ</name>
<dbReference type="Gene3D" id="3.20.20.10">
    <property type="entry name" value="Alanine racemase"/>
    <property type="match status" value="1"/>
</dbReference>
<dbReference type="InterPro" id="IPR001608">
    <property type="entry name" value="Ala_racemase_N"/>
</dbReference>
<dbReference type="InterPro" id="IPR009006">
    <property type="entry name" value="Ala_racemase/Decarboxylase_C"/>
</dbReference>
<dbReference type="GO" id="GO:0030632">
    <property type="term" value="P:D-alanine biosynthetic process"/>
    <property type="evidence" value="ECO:0007669"/>
    <property type="project" value="TreeGrafter"/>
</dbReference>
<sequence length="191" mass="20089">LLAQFPGIPASLANSAATLGGRENHFQLVRTGIALYGGRAIKGRPNPMSPVITLEMPILQVREARTGETVGYGATQTLNRDSRLAIVGCGYADGYLRALSSSNGRPGGHVAIKGKIVPLIGRVSMDMIAADITELGPGIAEPGEMVEIIGPNIALDDVADAADTIGYEILTSLKGRFQRFYRDEAGNVVQG</sequence>
<dbReference type="SUPFAM" id="SSF50621">
    <property type="entry name" value="Alanine racemase C-terminal domain-like"/>
    <property type="match status" value="1"/>
</dbReference>
<evidence type="ECO:0000256" key="3">
    <source>
        <dbReference type="ARBA" id="ARBA00023235"/>
    </source>
</evidence>
<dbReference type="Pfam" id="PF00842">
    <property type="entry name" value="Ala_racemase_C"/>
    <property type="match status" value="1"/>
</dbReference>
<evidence type="ECO:0000313" key="5">
    <source>
        <dbReference type="EMBL" id="VAW23346.1"/>
    </source>
</evidence>
<dbReference type="SMART" id="SM01005">
    <property type="entry name" value="Ala_racemase_C"/>
    <property type="match status" value="1"/>
</dbReference>
<evidence type="ECO:0000256" key="1">
    <source>
        <dbReference type="ARBA" id="ARBA00001933"/>
    </source>
</evidence>
<dbReference type="Gene3D" id="2.40.37.10">
    <property type="entry name" value="Lyase, Ornithine Decarboxylase, Chain A, domain 1"/>
    <property type="match status" value="1"/>
</dbReference>
<protein>
    <submittedName>
        <fullName evidence="5">Alanine racemase</fullName>
        <ecNumber evidence="5">5.1.1.1</ecNumber>
    </submittedName>
</protein>
<dbReference type="InterPro" id="IPR011079">
    <property type="entry name" value="Ala_racemase_C"/>
</dbReference>
<dbReference type="InterPro" id="IPR000821">
    <property type="entry name" value="Ala_racemase"/>
</dbReference>
<evidence type="ECO:0000259" key="4">
    <source>
        <dbReference type="SMART" id="SM01005"/>
    </source>
</evidence>
<dbReference type="EC" id="5.1.1.1" evidence="5"/>
<keyword evidence="2" id="KW-0663">Pyridoxal phosphate</keyword>